<evidence type="ECO:0008006" key="3">
    <source>
        <dbReference type="Google" id="ProtNLM"/>
    </source>
</evidence>
<accession>A0A158JI34</accession>
<protein>
    <recommendedName>
        <fullName evidence="3">Nucleotidyl transferase AbiEii/AbiGii toxin family protein</fullName>
    </recommendedName>
</protein>
<proteinExistence type="predicted"/>
<organism evidence="1 2">
    <name type="scientific">Caballeronia choica</name>
    <dbReference type="NCBI Taxonomy" id="326476"/>
    <lineage>
        <taxon>Bacteria</taxon>
        <taxon>Pseudomonadati</taxon>
        <taxon>Pseudomonadota</taxon>
        <taxon>Betaproteobacteria</taxon>
        <taxon>Burkholderiales</taxon>
        <taxon>Burkholderiaceae</taxon>
        <taxon>Caballeronia</taxon>
    </lineage>
</organism>
<evidence type="ECO:0000313" key="1">
    <source>
        <dbReference type="EMBL" id="SAL68275.1"/>
    </source>
</evidence>
<keyword evidence="2" id="KW-1185">Reference proteome</keyword>
<comment type="caution">
    <text evidence="1">The sequence shown here is derived from an EMBL/GenBank/DDBJ whole genome shotgun (WGS) entry which is preliminary data.</text>
</comment>
<gene>
    <name evidence="1" type="ORF">AWB68_03843</name>
</gene>
<sequence length="259" mass="29118">MVKGLDVFRAWFADYPDQYILIGGTAATLAMEEAGLDFRATKDLDVVLHVEALTPSFGETFWRFIEAGGYEIRQATDRGKPTFYRFQKPTDHRFPVMVELFSRAPDSLRPIENGQLTPIPFDEAVSSLSAILLDDAYYAFIMAGRREIDGVPWVGEDRLIPLKAIAWLDLSTRREQGEPVDAKSIRKHANDILRLSQLLTPSTRIPLEAKIADDMQRFLDAAAADDSLDPKTLGLDRTPLAEFLGRIAQAYGLKETQER</sequence>
<dbReference type="RefSeq" id="WP_087645932.1">
    <property type="nucleotide sequence ID" value="NZ_FCON02000041.1"/>
</dbReference>
<dbReference type="EMBL" id="FCON02000041">
    <property type="protein sequence ID" value="SAL68275.1"/>
    <property type="molecule type" value="Genomic_DNA"/>
</dbReference>
<name>A0A158JI34_9BURK</name>
<dbReference type="AlphaFoldDB" id="A0A158JI34"/>
<dbReference type="Proteomes" id="UP000054770">
    <property type="component" value="Unassembled WGS sequence"/>
</dbReference>
<reference evidence="1" key="1">
    <citation type="submission" date="2016-01" db="EMBL/GenBank/DDBJ databases">
        <authorList>
            <person name="Peeters C."/>
        </authorList>
    </citation>
    <scope>NUCLEOTIDE SEQUENCE [LARGE SCALE GENOMIC DNA]</scope>
    <source>
        <strain evidence="1">LMG 22940</strain>
    </source>
</reference>
<dbReference type="OrthoDB" id="9795020at2"/>
<evidence type="ECO:0000313" key="2">
    <source>
        <dbReference type="Proteomes" id="UP000054770"/>
    </source>
</evidence>